<reference evidence="5" key="1">
    <citation type="submission" date="2014-05" db="EMBL/GenBank/DDBJ databases">
        <authorList>
            <person name="Urmite Genomes"/>
        </authorList>
    </citation>
    <scope>NUCLEOTIDE SEQUENCE</scope>
    <source>
        <strain evidence="5">DSM 44074</strain>
    </source>
</reference>
<protein>
    <submittedName>
        <fullName evidence="5">MarR family transcriptional regulator</fullName>
    </submittedName>
</protein>
<evidence type="ECO:0000313" key="5">
    <source>
        <dbReference type="EMBL" id="CDQ45253.1"/>
    </source>
</evidence>
<dbReference type="SUPFAM" id="SSF46785">
    <property type="entry name" value="Winged helix' DNA-binding domain"/>
    <property type="match status" value="1"/>
</dbReference>
<organism evidence="5 6">
    <name type="scientific">Mycolicibacterium neoaurum</name>
    <name type="common">Mycobacterium neoaurum</name>
    <dbReference type="NCBI Taxonomy" id="1795"/>
    <lineage>
        <taxon>Bacteria</taxon>
        <taxon>Bacillati</taxon>
        <taxon>Actinomycetota</taxon>
        <taxon>Actinomycetes</taxon>
        <taxon>Mycobacteriales</taxon>
        <taxon>Mycobacteriaceae</taxon>
        <taxon>Mycolicibacterium</taxon>
    </lineage>
</organism>
<dbReference type="PANTHER" id="PTHR35790:SF4">
    <property type="entry name" value="HTH-TYPE TRANSCRIPTIONAL REGULATOR PCHR"/>
    <property type="match status" value="1"/>
</dbReference>
<dbReference type="Gene3D" id="1.10.10.10">
    <property type="entry name" value="Winged helix-like DNA-binding domain superfamily/Winged helix DNA-binding domain"/>
    <property type="match status" value="1"/>
</dbReference>
<dbReference type="GO" id="GO:0003677">
    <property type="term" value="F:DNA binding"/>
    <property type="evidence" value="ECO:0007669"/>
    <property type="project" value="UniProtKB-KW"/>
</dbReference>
<evidence type="ECO:0000256" key="1">
    <source>
        <dbReference type="ARBA" id="ARBA00023015"/>
    </source>
</evidence>
<proteinExistence type="predicted"/>
<dbReference type="InterPro" id="IPR036388">
    <property type="entry name" value="WH-like_DNA-bd_sf"/>
</dbReference>
<dbReference type="Pfam" id="PF12802">
    <property type="entry name" value="MarR_2"/>
    <property type="match status" value="1"/>
</dbReference>
<keyword evidence="1" id="KW-0805">Transcription regulation</keyword>
<evidence type="ECO:0000259" key="4">
    <source>
        <dbReference type="PROSITE" id="PS50995"/>
    </source>
</evidence>
<sequence length="173" mass="18900">MVSVKTKSRLIEDINQLIDAVGDKFEGGEDGDPERDFMVARCPPRLASVIRELPQLSVHLLAELAEGPSSLVGLASRSGQLKGTVSKRVQRLVEAGLVHRGPVPGNRKETQLMLTEDGELIVAAHRRLHEEMDLGRREFLNRYTGAELQVVAKVLADLMAAGRDGVRIVADDS</sequence>
<name>A0AAV2WMY4_MYCNE</name>
<dbReference type="PROSITE" id="PS01117">
    <property type="entry name" value="HTH_MARR_1"/>
    <property type="match status" value="1"/>
</dbReference>
<dbReference type="PANTHER" id="PTHR35790">
    <property type="entry name" value="HTH-TYPE TRANSCRIPTIONAL REGULATOR PCHR"/>
    <property type="match status" value="1"/>
</dbReference>
<accession>A0AAV2WMY4</accession>
<keyword evidence="3" id="KW-0804">Transcription</keyword>
<dbReference type="SMART" id="SM00347">
    <property type="entry name" value="HTH_MARR"/>
    <property type="match status" value="1"/>
</dbReference>
<gene>
    <name evidence="5" type="ORF">BN1047_03142</name>
</gene>
<dbReference type="Proteomes" id="UP000028864">
    <property type="component" value="Unassembled WGS sequence"/>
</dbReference>
<evidence type="ECO:0000313" key="6">
    <source>
        <dbReference type="Proteomes" id="UP000028864"/>
    </source>
</evidence>
<dbReference type="AlphaFoldDB" id="A0AAV2WMY4"/>
<dbReference type="EMBL" id="LK021339">
    <property type="protein sequence ID" value="CDQ45253.1"/>
    <property type="molecule type" value="Genomic_DNA"/>
</dbReference>
<dbReference type="InterPro" id="IPR052067">
    <property type="entry name" value="Metal_resp_HTH_trans_reg"/>
</dbReference>
<evidence type="ECO:0000256" key="3">
    <source>
        <dbReference type="ARBA" id="ARBA00023163"/>
    </source>
</evidence>
<evidence type="ECO:0000256" key="2">
    <source>
        <dbReference type="ARBA" id="ARBA00023125"/>
    </source>
</evidence>
<dbReference type="InterPro" id="IPR036390">
    <property type="entry name" value="WH_DNA-bd_sf"/>
</dbReference>
<dbReference type="InterPro" id="IPR023187">
    <property type="entry name" value="Tscrpt_reg_MarR-type_CS"/>
</dbReference>
<dbReference type="InterPro" id="IPR000835">
    <property type="entry name" value="HTH_MarR-typ"/>
</dbReference>
<feature type="domain" description="HTH marR-type" evidence="4">
    <location>
        <begin position="7"/>
        <end position="160"/>
    </location>
</feature>
<dbReference type="GO" id="GO:0003700">
    <property type="term" value="F:DNA-binding transcription factor activity"/>
    <property type="evidence" value="ECO:0007669"/>
    <property type="project" value="InterPro"/>
</dbReference>
<dbReference type="PROSITE" id="PS50995">
    <property type="entry name" value="HTH_MARR_2"/>
    <property type="match status" value="1"/>
</dbReference>
<keyword evidence="2" id="KW-0238">DNA-binding</keyword>
<reference evidence="5" key="2">
    <citation type="submission" date="2015-09" db="EMBL/GenBank/DDBJ databases">
        <title>Draft genome sequence of Mycobacterium neoaurum DSM 44074.</title>
        <authorList>
            <person name="Croce O."/>
            <person name="Robert C."/>
            <person name="Raoult D."/>
            <person name="Drancourt M."/>
        </authorList>
    </citation>
    <scope>NUCLEOTIDE SEQUENCE</scope>
    <source>
        <strain evidence="5">DSM 44074</strain>
    </source>
</reference>